<dbReference type="Pfam" id="PF01613">
    <property type="entry name" value="Flavin_Reduct"/>
    <property type="match status" value="1"/>
</dbReference>
<dbReference type="InterPro" id="IPR002563">
    <property type="entry name" value="Flavin_Rdtase-like_dom"/>
</dbReference>
<dbReference type="AlphaFoldDB" id="A0A0X8NUI0"/>
<dbReference type="PANTHER" id="PTHR33798">
    <property type="entry name" value="FLAVOPROTEIN OXYGENASE"/>
    <property type="match status" value="1"/>
</dbReference>
<evidence type="ECO:0000313" key="6">
    <source>
        <dbReference type="EMBL" id="AMG34630.1"/>
    </source>
</evidence>
<organism evidence="6 7">
    <name type="scientific">Alcaligenes xylosoxydans xylosoxydans</name>
    <name type="common">Achromobacter xylosoxidans</name>
    <dbReference type="NCBI Taxonomy" id="85698"/>
    <lineage>
        <taxon>Bacteria</taxon>
        <taxon>Pseudomonadati</taxon>
        <taxon>Pseudomonadota</taxon>
        <taxon>Betaproteobacteria</taxon>
        <taxon>Burkholderiales</taxon>
        <taxon>Alcaligenaceae</taxon>
        <taxon>Achromobacter</taxon>
    </lineage>
</organism>
<dbReference type="SUPFAM" id="SSF50475">
    <property type="entry name" value="FMN-binding split barrel"/>
    <property type="match status" value="1"/>
</dbReference>
<accession>A0A0X8NUI0</accession>
<dbReference type="RefSeq" id="WP_061070742.1">
    <property type="nucleotide sequence ID" value="NZ_CP014060.2"/>
</dbReference>
<protein>
    <submittedName>
        <fullName evidence="6">Flavin reductase family protein</fullName>
    </submittedName>
</protein>
<dbReference type="GO" id="GO:0016646">
    <property type="term" value="F:oxidoreductase activity, acting on the CH-NH group of donors, NAD or NADP as acceptor"/>
    <property type="evidence" value="ECO:0007669"/>
    <property type="project" value="UniProtKB-ARBA"/>
</dbReference>
<feature type="domain" description="Flavin reductase like" evidence="5">
    <location>
        <begin position="19"/>
        <end position="172"/>
    </location>
</feature>
<keyword evidence="3" id="KW-0288">FMN</keyword>
<gene>
    <name evidence="6" type="ORF">AL504_00235</name>
</gene>
<evidence type="ECO:0000256" key="2">
    <source>
        <dbReference type="ARBA" id="ARBA00022630"/>
    </source>
</evidence>
<proteinExistence type="inferred from homology"/>
<dbReference type="InterPro" id="IPR012349">
    <property type="entry name" value="Split_barrel_FMN-bd"/>
</dbReference>
<sequence>MYFDMQALSGEQRSKLMHSTVLPRPIAWVGSRDARGALNVAPFSFFNVMSGDPPILCFCVGSRDGRLKDTARNIAARGEFVVNLVSAAQARRMNVTAIDFDASIDEAMEAGLLLAPGRNVDVPRIQDSPASMECRVRQLVDIDARRTLVIGDIVGMHLIDAAVTDAERMFIDPLPMQLIGRLHNPGWYCEVTRAFQMATPSVAQWRQMQQDGVAQQYLEEPLPPVAER</sequence>
<dbReference type="Gene3D" id="2.30.110.10">
    <property type="entry name" value="Electron Transport, Fmn-binding Protein, Chain A"/>
    <property type="match status" value="1"/>
</dbReference>
<comment type="cofactor">
    <cofactor evidence="1">
        <name>FMN</name>
        <dbReference type="ChEBI" id="CHEBI:58210"/>
    </cofactor>
</comment>
<evidence type="ECO:0000256" key="1">
    <source>
        <dbReference type="ARBA" id="ARBA00001917"/>
    </source>
</evidence>
<comment type="similarity">
    <text evidence="4">Belongs to the flavoredoxin family.</text>
</comment>
<dbReference type="Proteomes" id="UP000060602">
    <property type="component" value="Chromosome"/>
</dbReference>
<dbReference type="SMART" id="SM00903">
    <property type="entry name" value="Flavin_Reduct"/>
    <property type="match status" value="1"/>
</dbReference>
<evidence type="ECO:0000256" key="3">
    <source>
        <dbReference type="ARBA" id="ARBA00022643"/>
    </source>
</evidence>
<evidence type="ECO:0000313" key="7">
    <source>
        <dbReference type="Proteomes" id="UP000060602"/>
    </source>
</evidence>
<name>A0A0X8NUI0_ALCXX</name>
<keyword evidence="2" id="KW-0285">Flavoprotein</keyword>
<evidence type="ECO:0000259" key="5">
    <source>
        <dbReference type="SMART" id="SM00903"/>
    </source>
</evidence>
<dbReference type="GO" id="GO:0010181">
    <property type="term" value="F:FMN binding"/>
    <property type="evidence" value="ECO:0007669"/>
    <property type="project" value="InterPro"/>
</dbReference>
<reference evidence="7" key="1">
    <citation type="submission" date="2015-12" db="EMBL/GenBank/DDBJ databases">
        <title>FDA dAtabase for Regulatory Grade micrObial Sequences (FDA-ARGOS): Supporting development and validation of Infectious Disease Dx tests.</title>
        <authorList>
            <person name="Case J."/>
            <person name="Tallon L."/>
            <person name="Sadzewicz L."/>
            <person name="Sengamalay N."/>
            <person name="Ott S."/>
            <person name="Godinez A."/>
            <person name="Nagaraj S."/>
            <person name="Nadendla S."/>
            <person name="Sichtig H."/>
        </authorList>
    </citation>
    <scope>NUCLEOTIDE SEQUENCE [LARGE SCALE GENOMIC DNA]</scope>
    <source>
        <strain evidence="7">FDAARGOS_147</strain>
    </source>
</reference>
<dbReference type="EMBL" id="CP014060">
    <property type="protein sequence ID" value="AMG34630.1"/>
    <property type="molecule type" value="Genomic_DNA"/>
</dbReference>
<dbReference type="PANTHER" id="PTHR33798:SF5">
    <property type="entry name" value="FLAVIN REDUCTASE LIKE DOMAIN-CONTAINING PROTEIN"/>
    <property type="match status" value="1"/>
</dbReference>
<evidence type="ECO:0000256" key="4">
    <source>
        <dbReference type="ARBA" id="ARBA00038054"/>
    </source>
</evidence>